<keyword evidence="2" id="KW-1185">Reference proteome</keyword>
<dbReference type="Proteomes" id="UP000253490">
    <property type="component" value="Unassembled WGS sequence"/>
</dbReference>
<dbReference type="EMBL" id="QNRX01000002">
    <property type="protein sequence ID" value="RBP69004.1"/>
    <property type="molecule type" value="Genomic_DNA"/>
</dbReference>
<organism evidence="1 2">
    <name type="scientific">Alkalibaculum bacchi</name>
    <dbReference type="NCBI Taxonomy" id="645887"/>
    <lineage>
        <taxon>Bacteria</taxon>
        <taxon>Bacillati</taxon>
        <taxon>Bacillota</taxon>
        <taxon>Clostridia</taxon>
        <taxon>Eubacteriales</taxon>
        <taxon>Eubacteriaceae</taxon>
        <taxon>Alkalibaculum</taxon>
    </lineage>
</organism>
<gene>
    <name evidence="1" type="ORF">DES36_102147</name>
</gene>
<sequence length="152" mass="18474">MRYTNSGFNPYAYYMNAPYSPYEDNSMGEYLDMSEAQLEEMYPTIYRTVYPSVSYRCDRMHAQHGDMYVPNREEFDEMVSDIQNNVIENEENSQSQEVDINQWNRNSGPFRDLVSILLIRELLDRRRFPHDRNRGRRRDRYDRYGRGPGYWY</sequence>
<evidence type="ECO:0000313" key="2">
    <source>
        <dbReference type="Proteomes" id="UP000253490"/>
    </source>
</evidence>
<protein>
    <submittedName>
        <fullName evidence="1">Uncharacterized protein</fullName>
    </submittedName>
</protein>
<reference evidence="1 2" key="1">
    <citation type="submission" date="2018-06" db="EMBL/GenBank/DDBJ databases">
        <title>Genomic Encyclopedia of Type Strains, Phase IV (KMG-IV): sequencing the most valuable type-strain genomes for metagenomic binning, comparative biology and taxonomic classification.</title>
        <authorList>
            <person name="Goeker M."/>
        </authorList>
    </citation>
    <scope>NUCLEOTIDE SEQUENCE [LARGE SCALE GENOMIC DNA]</scope>
    <source>
        <strain evidence="1 2">DSM 22112</strain>
    </source>
</reference>
<name>A0A366IDD5_9FIRM</name>
<dbReference type="RefSeq" id="WP_113919574.1">
    <property type="nucleotide sequence ID" value="NZ_QNRX01000002.1"/>
</dbReference>
<dbReference type="OrthoDB" id="1956411at2"/>
<evidence type="ECO:0000313" key="1">
    <source>
        <dbReference type="EMBL" id="RBP69004.1"/>
    </source>
</evidence>
<accession>A0A366IDD5</accession>
<comment type="caution">
    <text evidence="1">The sequence shown here is derived from an EMBL/GenBank/DDBJ whole genome shotgun (WGS) entry which is preliminary data.</text>
</comment>
<proteinExistence type="predicted"/>
<dbReference type="AlphaFoldDB" id="A0A366IDD5"/>